<evidence type="ECO:0000313" key="3">
    <source>
        <dbReference type="Proteomes" id="UP000772181"/>
    </source>
</evidence>
<accession>A0A933GL51</accession>
<dbReference type="PROSITE" id="PS51379">
    <property type="entry name" value="4FE4S_FER_2"/>
    <property type="match status" value="2"/>
</dbReference>
<comment type="caution">
    <text evidence="2">The sequence shown here is derived from an EMBL/GenBank/DDBJ whole genome shotgun (WGS) entry which is preliminary data.</text>
</comment>
<sequence length="80" mass="9124">MTTTIDKNNEQIAVDIEKCTGCLNCQLICSLTYTKVFNPSQARIVVDKRDIPEKIFFTEDCTNCNICVDYCMYGAITLRE</sequence>
<evidence type="ECO:0000259" key="1">
    <source>
        <dbReference type="PROSITE" id="PS51379"/>
    </source>
</evidence>
<dbReference type="Gene3D" id="3.30.70.20">
    <property type="match status" value="1"/>
</dbReference>
<proteinExistence type="predicted"/>
<reference evidence="2" key="1">
    <citation type="submission" date="2020-07" db="EMBL/GenBank/DDBJ databases">
        <title>Huge and variable diversity of episymbiotic CPR bacteria and DPANN archaea in groundwater ecosystems.</title>
        <authorList>
            <person name="He C.Y."/>
            <person name="Keren R."/>
            <person name="Whittaker M."/>
            <person name="Farag I.F."/>
            <person name="Doudna J."/>
            <person name="Cate J.H.D."/>
            <person name="Banfield J.F."/>
        </authorList>
    </citation>
    <scope>NUCLEOTIDE SEQUENCE</scope>
    <source>
        <strain evidence="2">NC_groundwater_1482_Ag_S-0.65um_47_24</strain>
    </source>
</reference>
<dbReference type="SUPFAM" id="SSF54862">
    <property type="entry name" value="4Fe-4S ferredoxins"/>
    <property type="match status" value="1"/>
</dbReference>
<dbReference type="Proteomes" id="UP000772181">
    <property type="component" value="Unassembled WGS sequence"/>
</dbReference>
<dbReference type="InterPro" id="IPR017896">
    <property type="entry name" value="4Fe4S_Fe-S-bd"/>
</dbReference>
<gene>
    <name evidence="2" type="ORF">HY730_04320</name>
</gene>
<feature type="domain" description="4Fe-4S ferredoxin-type" evidence="1">
    <location>
        <begin position="52"/>
        <end position="80"/>
    </location>
</feature>
<evidence type="ECO:0000313" key="2">
    <source>
        <dbReference type="EMBL" id="MBI4595587.1"/>
    </source>
</evidence>
<dbReference type="AlphaFoldDB" id="A0A933GL51"/>
<name>A0A933GL51_UNCTE</name>
<dbReference type="Pfam" id="PF13187">
    <property type="entry name" value="Fer4_9"/>
    <property type="match status" value="1"/>
</dbReference>
<organism evidence="2 3">
    <name type="scientific">Tectimicrobiota bacterium</name>
    <dbReference type="NCBI Taxonomy" id="2528274"/>
    <lineage>
        <taxon>Bacteria</taxon>
        <taxon>Pseudomonadati</taxon>
        <taxon>Nitrospinota/Tectimicrobiota group</taxon>
        <taxon>Candidatus Tectimicrobiota</taxon>
    </lineage>
</organism>
<feature type="domain" description="4Fe-4S ferredoxin-type" evidence="1">
    <location>
        <begin position="10"/>
        <end position="39"/>
    </location>
</feature>
<protein>
    <submittedName>
        <fullName evidence="2">4Fe-4S binding protein</fullName>
    </submittedName>
</protein>
<dbReference type="EMBL" id="JACQWF010000197">
    <property type="protein sequence ID" value="MBI4595587.1"/>
    <property type="molecule type" value="Genomic_DNA"/>
</dbReference>